<comment type="caution">
    <text evidence="3">The sequence shown here is derived from an EMBL/GenBank/DDBJ whole genome shotgun (WGS) entry which is preliminary data.</text>
</comment>
<dbReference type="SUPFAM" id="SSF55961">
    <property type="entry name" value="Bet v1-like"/>
    <property type="match status" value="1"/>
</dbReference>
<feature type="domain" description="Activator of Hsp90 ATPase homologue 1/2-like C-terminal" evidence="2">
    <location>
        <begin position="13"/>
        <end position="145"/>
    </location>
</feature>
<reference evidence="3" key="1">
    <citation type="journal article" date="2014" name="Front. Microbiol.">
        <title>High frequency of phylogenetically diverse reductive dehalogenase-homologous genes in deep subseafloor sedimentary metagenomes.</title>
        <authorList>
            <person name="Kawai M."/>
            <person name="Futagami T."/>
            <person name="Toyoda A."/>
            <person name="Takaki Y."/>
            <person name="Nishi S."/>
            <person name="Hori S."/>
            <person name="Arai W."/>
            <person name="Tsubouchi T."/>
            <person name="Morono Y."/>
            <person name="Uchiyama I."/>
            <person name="Ito T."/>
            <person name="Fujiyama A."/>
            <person name="Inagaki F."/>
            <person name="Takami H."/>
        </authorList>
    </citation>
    <scope>NUCLEOTIDE SEQUENCE</scope>
    <source>
        <strain evidence="3">Expedition CK06-06</strain>
    </source>
</reference>
<name>X1B5M2_9ZZZZ</name>
<dbReference type="Pfam" id="PF08327">
    <property type="entry name" value="AHSA1"/>
    <property type="match status" value="1"/>
</dbReference>
<proteinExistence type="inferred from homology"/>
<dbReference type="EMBL" id="BART01012064">
    <property type="protein sequence ID" value="GAG76602.1"/>
    <property type="molecule type" value="Genomic_DNA"/>
</dbReference>
<dbReference type="InterPro" id="IPR023393">
    <property type="entry name" value="START-like_dom_sf"/>
</dbReference>
<dbReference type="InterPro" id="IPR013538">
    <property type="entry name" value="ASHA1/2-like_C"/>
</dbReference>
<dbReference type="AlphaFoldDB" id="X1B5M2"/>
<gene>
    <name evidence="3" type="ORF">S01H4_25374</name>
</gene>
<evidence type="ECO:0000259" key="2">
    <source>
        <dbReference type="Pfam" id="PF08327"/>
    </source>
</evidence>
<dbReference type="CDD" id="cd07814">
    <property type="entry name" value="SRPBCC_CalC_Aha1-like"/>
    <property type="match status" value="1"/>
</dbReference>
<evidence type="ECO:0000313" key="3">
    <source>
        <dbReference type="EMBL" id="GAG76602.1"/>
    </source>
</evidence>
<evidence type="ECO:0000256" key="1">
    <source>
        <dbReference type="ARBA" id="ARBA00006817"/>
    </source>
</evidence>
<comment type="similarity">
    <text evidence="1">Belongs to the AHA1 family.</text>
</comment>
<accession>X1B5M2</accession>
<dbReference type="Gene3D" id="3.30.530.20">
    <property type="match status" value="1"/>
</dbReference>
<sequence length="154" mass="17810">MENIIIIKEELDCKVDTAFNMFTKNSLLENWLTVKAEVEPKVGGKYELFWEPENRENNSTIGCKVTGIESNKFISFEWKGPTQFKTVMNFSDPLTHVVVFLSDKARKTNKTIVHLFHTGWGKDPEWQNARIFFEKAWLNALGELKGKIKKNSIP</sequence>
<organism evidence="3">
    <name type="scientific">marine sediment metagenome</name>
    <dbReference type="NCBI Taxonomy" id="412755"/>
    <lineage>
        <taxon>unclassified sequences</taxon>
        <taxon>metagenomes</taxon>
        <taxon>ecological metagenomes</taxon>
    </lineage>
</organism>
<protein>
    <recommendedName>
        <fullName evidence="2">Activator of Hsp90 ATPase homologue 1/2-like C-terminal domain-containing protein</fullName>
    </recommendedName>
</protein>